<evidence type="ECO:0000256" key="21">
    <source>
        <dbReference type="ARBA" id="ARBA00056863"/>
    </source>
</evidence>
<evidence type="ECO:0000256" key="10">
    <source>
        <dbReference type="ARBA" id="ARBA00022729"/>
    </source>
</evidence>
<reference evidence="28 29" key="1">
    <citation type="journal article" date="2019" name="Mol. Ecol. Resour.">
        <title>Improving Illumina assemblies with Hi-C and long reads: an example with the North African dromedary.</title>
        <authorList>
            <person name="Elbers J.P."/>
            <person name="Rogers M.F."/>
            <person name="Perelman P.L."/>
            <person name="Proskuryakova A.A."/>
            <person name="Serdyukova N.A."/>
            <person name="Johnson W.E."/>
            <person name="Horin P."/>
            <person name="Corander J."/>
            <person name="Murphy D."/>
            <person name="Burger P.A."/>
        </authorList>
    </citation>
    <scope>NUCLEOTIDE SEQUENCE [LARGE SCALE GENOMIC DNA]</scope>
    <source>
        <strain evidence="28">Drom800</strain>
        <tissue evidence="28">Blood</tissue>
    </source>
</reference>
<feature type="region of interest" description="Disordered" evidence="26">
    <location>
        <begin position="126"/>
        <end position="216"/>
    </location>
</feature>
<keyword evidence="6" id="KW-1003">Cell membrane</keyword>
<evidence type="ECO:0000256" key="16">
    <source>
        <dbReference type="ARBA" id="ARBA00023136"/>
    </source>
</evidence>
<evidence type="ECO:0000256" key="2">
    <source>
        <dbReference type="ARBA" id="ARBA00004279"/>
    </source>
</evidence>
<dbReference type="Proteomes" id="UP000299084">
    <property type="component" value="Unassembled WGS sequence"/>
</dbReference>
<dbReference type="Gene3D" id="3.80.10.10">
    <property type="entry name" value="Ribonuclease Inhibitor"/>
    <property type="match status" value="1"/>
</dbReference>
<feature type="compositionally biased region" description="Basic and acidic residues" evidence="26">
    <location>
        <begin position="1"/>
        <end position="24"/>
    </location>
</feature>
<evidence type="ECO:0000256" key="9">
    <source>
        <dbReference type="ARBA" id="ARBA00022692"/>
    </source>
</evidence>
<keyword evidence="7" id="KW-0597">Phosphoprotein</keyword>
<keyword evidence="15" id="KW-1133">Transmembrane helix</keyword>
<feature type="compositionally biased region" description="Polar residues" evidence="26">
    <location>
        <begin position="829"/>
        <end position="845"/>
    </location>
</feature>
<dbReference type="SUPFAM" id="SSF52058">
    <property type="entry name" value="L domain-like"/>
    <property type="match status" value="1"/>
</dbReference>
<name>A0A5N4DQP0_CAMDR</name>
<feature type="compositionally biased region" description="Basic residues" evidence="26">
    <location>
        <begin position="168"/>
        <end position="177"/>
    </location>
</feature>
<evidence type="ECO:0000256" key="8">
    <source>
        <dbReference type="ARBA" id="ARBA00022614"/>
    </source>
</evidence>
<feature type="region of interest" description="Disordered" evidence="26">
    <location>
        <begin position="1198"/>
        <end position="1274"/>
    </location>
</feature>
<dbReference type="PROSITE" id="PS50835">
    <property type="entry name" value="IG_LIKE"/>
    <property type="match status" value="1"/>
</dbReference>
<keyword evidence="17" id="KW-1015">Disulfide bond</keyword>
<comment type="similarity">
    <text evidence="4">Belongs to the immunoglobulin superfamily. AMIGO family.</text>
</comment>
<comment type="subcellular location">
    <subcellularLocation>
        <location evidence="1">Cell membrane</location>
        <topology evidence="1">Single-pass type I membrane protein</topology>
    </subcellularLocation>
    <subcellularLocation>
        <location evidence="2">Cell projection</location>
        <location evidence="2">Dendrite</location>
    </subcellularLocation>
    <subcellularLocation>
        <location evidence="3">Perikaryon</location>
    </subcellularLocation>
</comment>
<dbReference type="SMART" id="SM00409">
    <property type="entry name" value="IG"/>
    <property type="match status" value="1"/>
</dbReference>
<evidence type="ECO:0000256" key="3">
    <source>
        <dbReference type="ARBA" id="ARBA00004484"/>
    </source>
</evidence>
<evidence type="ECO:0000256" key="26">
    <source>
        <dbReference type="SAM" id="MobiDB-lite"/>
    </source>
</evidence>
<evidence type="ECO:0000256" key="5">
    <source>
        <dbReference type="ARBA" id="ARBA00022473"/>
    </source>
</evidence>
<evidence type="ECO:0000256" key="15">
    <source>
        <dbReference type="ARBA" id="ARBA00022989"/>
    </source>
</evidence>
<evidence type="ECO:0000256" key="12">
    <source>
        <dbReference type="ARBA" id="ARBA00022782"/>
    </source>
</evidence>
<dbReference type="InterPro" id="IPR032675">
    <property type="entry name" value="LRR_dom_sf"/>
</dbReference>
<evidence type="ECO:0000256" key="14">
    <source>
        <dbReference type="ARBA" id="ARBA00022902"/>
    </source>
</evidence>
<dbReference type="SMART" id="SM00408">
    <property type="entry name" value="IGc2"/>
    <property type="match status" value="1"/>
</dbReference>
<protein>
    <recommendedName>
        <fullName evidence="23">Amphoterin-induced protein 1</fullName>
    </recommendedName>
    <alternativeName>
        <fullName evidence="25">AMIGO-1</fullName>
    </alternativeName>
    <alternativeName>
        <fullName evidence="24">Alivin-2</fullName>
    </alternativeName>
</protein>
<evidence type="ECO:0000256" key="1">
    <source>
        <dbReference type="ARBA" id="ARBA00004251"/>
    </source>
</evidence>
<organism evidence="28 29">
    <name type="scientific">Camelus dromedarius</name>
    <name type="common">Dromedary</name>
    <name type="synonym">Arabian camel</name>
    <dbReference type="NCBI Taxonomy" id="9838"/>
    <lineage>
        <taxon>Eukaryota</taxon>
        <taxon>Metazoa</taxon>
        <taxon>Chordata</taxon>
        <taxon>Craniata</taxon>
        <taxon>Vertebrata</taxon>
        <taxon>Euteleostomi</taxon>
        <taxon>Mammalia</taxon>
        <taxon>Eutheria</taxon>
        <taxon>Laurasiatheria</taxon>
        <taxon>Artiodactyla</taxon>
        <taxon>Tylopoda</taxon>
        <taxon>Camelidae</taxon>
        <taxon>Camelus</taxon>
    </lineage>
</organism>
<dbReference type="InterPro" id="IPR036179">
    <property type="entry name" value="Ig-like_dom_sf"/>
</dbReference>
<proteinExistence type="inferred from homology"/>
<evidence type="ECO:0000256" key="23">
    <source>
        <dbReference type="ARBA" id="ARBA00069267"/>
    </source>
</evidence>
<keyword evidence="8" id="KW-0433">Leucine-rich repeat</keyword>
<dbReference type="InterPro" id="IPR013098">
    <property type="entry name" value="Ig_I-set"/>
</dbReference>
<evidence type="ECO:0000313" key="28">
    <source>
        <dbReference type="EMBL" id="KAB1273396.1"/>
    </source>
</evidence>
<evidence type="ECO:0000256" key="11">
    <source>
        <dbReference type="ARBA" id="ARBA00022737"/>
    </source>
</evidence>
<dbReference type="Pfam" id="PF07679">
    <property type="entry name" value="I-set"/>
    <property type="match status" value="1"/>
</dbReference>
<feature type="domain" description="Ig-like" evidence="27">
    <location>
        <begin position="704"/>
        <end position="774"/>
    </location>
</feature>
<dbReference type="STRING" id="9838.ENSCDRP00005003592"/>
<keyword evidence="10" id="KW-0732">Signal</keyword>
<dbReference type="InterPro" id="IPR001611">
    <property type="entry name" value="Leu-rich_rpt"/>
</dbReference>
<dbReference type="GO" id="GO:0030425">
    <property type="term" value="C:dendrite"/>
    <property type="evidence" value="ECO:0007669"/>
    <property type="project" value="UniProtKB-SubCell"/>
</dbReference>
<evidence type="ECO:0000313" key="29">
    <source>
        <dbReference type="Proteomes" id="UP000299084"/>
    </source>
</evidence>
<dbReference type="InterPro" id="IPR003591">
    <property type="entry name" value="Leu-rich_rpt_typical-subtyp"/>
</dbReference>
<dbReference type="EMBL" id="JWIN03000009">
    <property type="protein sequence ID" value="KAB1273396.1"/>
    <property type="molecule type" value="Genomic_DNA"/>
</dbReference>
<evidence type="ECO:0000256" key="17">
    <source>
        <dbReference type="ARBA" id="ARBA00023157"/>
    </source>
</evidence>
<evidence type="ECO:0000256" key="22">
    <source>
        <dbReference type="ARBA" id="ARBA00062631"/>
    </source>
</evidence>
<dbReference type="InterPro" id="IPR031283">
    <property type="entry name" value="AMIGO"/>
</dbReference>
<feature type="region of interest" description="Disordered" evidence="26">
    <location>
        <begin position="826"/>
        <end position="904"/>
    </location>
</feature>
<evidence type="ECO:0000256" key="25">
    <source>
        <dbReference type="ARBA" id="ARBA00080086"/>
    </source>
</evidence>
<dbReference type="SUPFAM" id="SSF48726">
    <property type="entry name" value="Immunoglobulin"/>
    <property type="match status" value="1"/>
</dbReference>
<keyword evidence="11" id="KW-0677">Repeat</keyword>
<feature type="compositionally biased region" description="Basic and acidic residues" evidence="26">
    <location>
        <begin position="852"/>
        <end position="863"/>
    </location>
</feature>
<evidence type="ECO:0000256" key="4">
    <source>
        <dbReference type="ARBA" id="ARBA00005670"/>
    </source>
</evidence>
<gene>
    <name evidence="28" type="ORF">Cadr_000010858</name>
</gene>
<keyword evidence="12" id="KW-0221">Differentiation</keyword>
<dbReference type="GO" id="GO:0007155">
    <property type="term" value="P:cell adhesion"/>
    <property type="evidence" value="ECO:0007669"/>
    <property type="project" value="UniProtKB-KW"/>
</dbReference>
<evidence type="ECO:0000256" key="18">
    <source>
        <dbReference type="ARBA" id="ARBA00023180"/>
    </source>
</evidence>
<dbReference type="PRINTS" id="PR00019">
    <property type="entry name" value="LEURICHRPT"/>
</dbReference>
<dbReference type="SMART" id="SM00082">
    <property type="entry name" value="LRRCT"/>
    <property type="match status" value="1"/>
</dbReference>
<keyword evidence="20" id="KW-0393">Immunoglobulin domain</keyword>
<evidence type="ECO:0000256" key="19">
    <source>
        <dbReference type="ARBA" id="ARBA00023273"/>
    </source>
</evidence>
<keyword evidence="13" id="KW-0130">Cell adhesion</keyword>
<dbReference type="PANTHER" id="PTHR24368:SF1">
    <property type="entry name" value="AMPHOTERIN-INDUCED PROTEIN 1"/>
    <property type="match status" value="1"/>
</dbReference>
<dbReference type="InterPro" id="IPR007110">
    <property type="entry name" value="Ig-like_dom"/>
</dbReference>
<feature type="compositionally biased region" description="Low complexity" evidence="26">
    <location>
        <begin position="178"/>
        <end position="190"/>
    </location>
</feature>
<comment type="caution">
    <text evidence="28">The sequence shown here is derived from an EMBL/GenBank/DDBJ whole genome shotgun (WGS) entry which is preliminary data.</text>
</comment>
<dbReference type="FunFam" id="2.60.40.10:FF:001123">
    <property type="entry name" value="Amphoterin-induced protein 1 isoform X2"/>
    <property type="match status" value="1"/>
</dbReference>
<dbReference type="PROSITE" id="PS51450">
    <property type="entry name" value="LRR"/>
    <property type="match status" value="3"/>
</dbReference>
<keyword evidence="16" id="KW-0472">Membrane</keyword>
<keyword evidence="5" id="KW-0217">Developmental protein</keyword>
<dbReference type="GO" id="GO:0043204">
    <property type="term" value="C:perikaryon"/>
    <property type="evidence" value="ECO:0007669"/>
    <property type="project" value="UniProtKB-SubCell"/>
</dbReference>
<feature type="region of interest" description="Disordered" evidence="26">
    <location>
        <begin position="232"/>
        <end position="275"/>
    </location>
</feature>
<dbReference type="Gene3D" id="2.60.40.10">
    <property type="entry name" value="Immunoglobulins"/>
    <property type="match status" value="1"/>
</dbReference>
<keyword evidence="18" id="KW-0325">Glycoprotein</keyword>
<dbReference type="PANTHER" id="PTHR24368">
    <property type="entry name" value="AMPHOTERIN-INDUCED PROTEIN"/>
    <property type="match status" value="1"/>
</dbReference>
<dbReference type="GO" id="GO:0030154">
    <property type="term" value="P:cell differentiation"/>
    <property type="evidence" value="ECO:0007669"/>
    <property type="project" value="UniProtKB-KW"/>
</dbReference>
<keyword evidence="19" id="KW-0966">Cell projection</keyword>
<evidence type="ECO:0000256" key="7">
    <source>
        <dbReference type="ARBA" id="ARBA00022553"/>
    </source>
</evidence>
<dbReference type="InterPro" id="IPR000483">
    <property type="entry name" value="Cys-rich_flank_reg_C"/>
</dbReference>
<dbReference type="GO" id="GO:0051130">
    <property type="term" value="P:positive regulation of cellular component organization"/>
    <property type="evidence" value="ECO:0007669"/>
    <property type="project" value="UniProtKB-ARBA"/>
</dbReference>
<dbReference type="SMART" id="SM00369">
    <property type="entry name" value="LRR_TYP"/>
    <property type="match status" value="5"/>
</dbReference>
<evidence type="ECO:0000256" key="13">
    <source>
        <dbReference type="ARBA" id="ARBA00022889"/>
    </source>
</evidence>
<dbReference type="InterPro" id="IPR003598">
    <property type="entry name" value="Ig_sub2"/>
</dbReference>
<dbReference type="FunFam" id="3.80.10.10:FF:000181">
    <property type="entry name" value="amphoterin-induced protein 1 isoform X1"/>
    <property type="match status" value="1"/>
</dbReference>
<feature type="compositionally biased region" description="Low complexity" evidence="26">
    <location>
        <begin position="1238"/>
        <end position="1248"/>
    </location>
</feature>
<feature type="compositionally biased region" description="Basic residues" evidence="26">
    <location>
        <begin position="1226"/>
        <end position="1237"/>
    </location>
</feature>
<feature type="compositionally biased region" description="Basic residues" evidence="26">
    <location>
        <begin position="1262"/>
        <end position="1274"/>
    </location>
</feature>
<dbReference type="InterPro" id="IPR003599">
    <property type="entry name" value="Ig_sub"/>
</dbReference>
<keyword evidence="14" id="KW-0524">Neurogenesis</keyword>
<comment type="subunit">
    <text evidence="22">Homodimer, and heterodimer with AMIGO2 and AMIGO3. Interacts with KCNB1.</text>
</comment>
<keyword evidence="9" id="KW-0812">Transmembrane</keyword>
<evidence type="ECO:0000256" key="24">
    <source>
        <dbReference type="ARBA" id="ARBA00075224"/>
    </source>
</evidence>
<dbReference type="GO" id="GO:0051962">
    <property type="term" value="P:positive regulation of nervous system development"/>
    <property type="evidence" value="ECO:0007669"/>
    <property type="project" value="UniProtKB-ARBA"/>
</dbReference>
<dbReference type="GO" id="GO:0005886">
    <property type="term" value="C:plasma membrane"/>
    <property type="evidence" value="ECO:0007669"/>
    <property type="project" value="UniProtKB-SubCell"/>
</dbReference>
<evidence type="ECO:0000259" key="27">
    <source>
        <dbReference type="PROSITE" id="PS50835"/>
    </source>
</evidence>
<dbReference type="CDD" id="cd00096">
    <property type="entry name" value="Ig"/>
    <property type="match status" value="1"/>
</dbReference>
<feature type="region of interest" description="Disordered" evidence="26">
    <location>
        <begin position="1"/>
        <end position="36"/>
    </location>
</feature>
<dbReference type="GO" id="GO:0007420">
    <property type="term" value="P:brain development"/>
    <property type="evidence" value="ECO:0007669"/>
    <property type="project" value="TreeGrafter"/>
</dbReference>
<dbReference type="InterPro" id="IPR013783">
    <property type="entry name" value="Ig-like_fold"/>
</dbReference>
<comment type="function">
    <text evidence="21">Promotes growth and fasciculation of neurites from cultured hippocampal neurons. May be involved in fasciculation as well as myelination of developing neural axons. May have a role in regeneration as well as neural plasticity in the adult nervous system. May mediate homophilic as well as heterophilic cell-cell interaction and contribute to signal transduction through its intracellular domain. Assembled with KCNB1 modulates the gating characteristics of the delayed rectifier voltage-dependent potassium channel KCNB1.</text>
</comment>
<accession>A0A5N4DQP0</accession>
<dbReference type="Pfam" id="PF13855">
    <property type="entry name" value="LRR_8"/>
    <property type="match status" value="1"/>
</dbReference>
<keyword evidence="29" id="KW-1185">Reference proteome</keyword>
<feature type="compositionally biased region" description="Low complexity" evidence="26">
    <location>
        <begin position="155"/>
        <end position="167"/>
    </location>
</feature>
<evidence type="ECO:0000256" key="20">
    <source>
        <dbReference type="ARBA" id="ARBA00023319"/>
    </source>
</evidence>
<evidence type="ECO:0000256" key="6">
    <source>
        <dbReference type="ARBA" id="ARBA00022475"/>
    </source>
</evidence>
<sequence>MREGERADTGLEEGKKGRGREREIASQGVWGSGIPAPGHASKISPLPLLLPNQLSVVSQGGEGEPQNVTNEFPANIDRRELSQISLTCKIRRHVTRLGPESVAANSLQLDLLFLRADLVGRRVAAEGDGRRWGQSPPPASFLHQVPTVPRENNRRAAAPPAPTQTHARAPRPRRAHAPRSPAAAGARAVLAPPPRRSPRWDRGASRSPHPHPGPADLETAAVVWGLRRLSGRGGCARGAERSPASPGEEMLPGAGPCVRRAPPQAGRPRRSSRTRHGLRHILREQVHPPQKAQGTFSPIRICPTQPLPYPGSAPLQSLTPRDALILHFCDPSPGGPCAYLLLGPSIWSPSPAQCLGTTQHLFLLLAQCRGGRESHFFPPGALVTILSLKPVVNVTLPYTRTCPGDFFPDLLCGLPRPPSDTMQPQCDLRGLWLLLLSLFLLLFEVARAGRPVVSCPAACLCASNILSCSKQQLPNVPHSLPSYTALLDLSHNNLSRLRAEWTPTRLTHLHSLLLSHNHLNFISSEAFSPVPNLRYLDLSSNQLRTLDEFLFSELQALEVLLLYNNHIMAVDRCAFDDMAQLQKLYLSQNQISRFPLELVKEGAKLPKLTLLDLSSNKLKNLPLPDLQKLPAWIKNGLYLHNNPLHCDCELYQLFSHWQYRQLSSVMDFQEDLYCMSSKKLHNVFNLSFLNCSEYKERAWEAHLGETLTIKCDTKQQGMTKVWVTPNNKRVLDEVANSTVTVSKDGSLHFQKVQVEDGGVYTCYAMGESFNETLSVELKVYNFTLHGHHDTLNTAYTTLVGCILSVVLVLIYLYLTPCRCWCRGVEKPSSHQGDSLSSSMLSTTPNHDPMAGGDKDDGFDRRVAFLEPAGPGQGQNGKLRPGNTLPVPEATGKGQRRMSDPESVSSVFSDTPIVVFCPRRGNAPLKDMRGWKRGLAAQGSVFPPTSRELVKGTTGKTRNGQSVYGCVPPTWDGGHFALGGGGLAPAGLDWAWGWRGLGISSMLTKPPCSSLSDLTPAANPKHGVSSSEELGLGGVCLRRMAVWRLTSAWLQSQNHRGLGREPAFRTWSPEGTSREKVVLLEGICVCFKLSPVLETVYIRPPSRAALGHYPAFQLHLLCVYAVDRPDAACGYRGNRGVGVAGSSCPLLLLLPSWLPYESHSLSGIPDRSGGELTLCRGGNVSVFSDDGWQHNLSETWDSRSTKPDVSLLPKPAEGHQKTKGVLWRPRQVNRRKGRRTRSSRSTATTATTKVQLLTPPPVCSPQRRGRKVGTMRKKGQARVKEWGGVVCPLRGWGERTAYLCAAEAAKKVRLEDFPRHSSCHSTPPPAREVGPREGVAVGNMRAWGWYLNPEW</sequence>